<feature type="compositionally biased region" description="Low complexity" evidence="1">
    <location>
        <begin position="194"/>
        <end position="205"/>
    </location>
</feature>
<dbReference type="EC" id="3.4.21.72" evidence="2"/>
<dbReference type="EMBL" id="CYSD01000042">
    <property type="protein sequence ID" value="CUH81771.1"/>
    <property type="molecule type" value="Genomic_DNA"/>
</dbReference>
<gene>
    <name evidence="2" type="primary">iga</name>
    <name evidence="2" type="ORF">TRM7557_03600</name>
</gene>
<protein>
    <submittedName>
        <fullName evidence="2">Immunoglobulin A1 protease autotransporter</fullName>
        <ecNumber evidence="2">3.4.21.72</ecNumber>
    </submittedName>
</protein>
<dbReference type="InterPro" id="IPR011330">
    <property type="entry name" value="Glyco_hydro/deAcase_b/a-brl"/>
</dbReference>
<sequence>MGALVAMGGAAMVSLSVPLPKSVEVSDIKAPQTPVELEAGAQPETDGTPDADLVETAPRSPAGDSAAGADQPAEFDTTAVNKPAAGTEASALEGGDSATAVQSPDLQDTVQDTGQDTGQDTANAGAPDSALQPLPEPASEAVPTVNTDTAAPVPLPEAPATTQETTQAPVSAEVQSPQIPQISDDSGTGLTDVAALPDAPSAPDSGLGNDATQPTPLPEVSDLTPEEDSIAAPSETPAPTAADLGDGSGDGVRMADLPQAGAQEEEDTTTVTPRLGTPVKPLTERDTAESAAPTVAGTDSLLPPFEANSAPSKLVEGQPYMSIILIEEEGSVGAEALADFPYPLTFAIDPALPDAAERMAARRAAGFEVMVLADLPRSASAQDAETALPVWLGELPGAMGILEGVETGVQGNRPLASQVAALARDMGYGLVMQDKGLNTVQKLAHREGVPSGVVFRDFDGAGQDPRAIRRFLDQAAFRAGQEGAVLMLGRLKPDTISALLMWGLQDRASRVALMPTSASLRLLLTR</sequence>
<dbReference type="GO" id="GO:0008233">
    <property type="term" value="F:peptidase activity"/>
    <property type="evidence" value="ECO:0007669"/>
    <property type="project" value="UniProtKB-KW"/>
</dbReference>
<dbReference type="GO" id="GO:0005975">
    <property type="term" value="P:carbohydrate metabolic process"/>
    <property type="evidence" value="ECO:0007669"/>
    <property type="project" value="InterPro"/>
</dbReference>
<feature type="region of interest" description="Disordered" evidence="1">
    <location>
        <begin position="30"/>
        <end position="304"/>
    </location>
</feature>
<feature type="compositionally biased region" description="Low complexity" evidence="1">
    <location>
        <begin position="158"/>
        <end position="169"/>
    </location>
</feature>
<dbReference type="Proteomes" id="UP000052022">
    <property type="component" value="Unassembled WGS sequence"/>
</dbReference>
<dbReference type="SUPFAM" id="SSF88713">
    <property type="entry name" value="Glycoside hydrolase/deacetylase"/>
    <property type="match status" value="1"/>
</dbReference>
<proteinExistence type="predicted"/>
<keyword evidence="2" id="KW-0378">Hydrolase</keyword>
<feature type="compositionally biased region" description="Polar residues" evidence="1">
    <location>
        <begin position="173"/>
        <end position="189"/>
    </location>
</feature>
<name>A0A0P1GJ11_9RHOB</name>
<keyword evidence="2" id="KW-0645">Protease</keyword>
<organism evidence="2 3">
    <name type="scientific">Tritonibacter multivorans</name>
    <dbReference type="NCBI Taxonomy" id="928856"/>
    <lineage>
        <taxon>Bacteria</taxon>
        <taxon>Pseudomonadati</taxon>
        <taxon>Pseudomonadota</taxon>
        <taxon>Alphaproteobacteria</taxon>
        <taxon>Rhodobacterales</taxon>
        <taxon>Paracoccaceae</taxon>
        <taxon>Tritonibacter</taxon>
    </lineage>
</organism>
<dbReference type="CDD" id="cd10936">
    <property type="entry name" value="CE4_DAC2"/>
    <property type="match status" value="1"/>
</dbReference>
<dbReference type="GO" id="GO:0006508">
    <property type="term" value="P:proteolysis"/>
    <property type="evidence" value="ECO:0007669"/>
    <property type="project" value="UniProtKB-KW"/>
</dbReference>
<accession>A0A0P1GJ11</accession>
<dbReference type="Gene3D" id="3.20.20.370">
    <property type="entry name" value="Glycoside hydrolase/deacetylase"/>
    <property type="match status" value="1"/>
</dbReference>
<feature type="compositionally biased region" description="Polar residues" evidence="1">
    <location>
        <begin position="99"/>
        <end position="122"/>
    </location>
</feature>
<dbReference type="InterPro" id="IPR006837">
    <property type="entry name" value="Divergent_DAC"/>
</dbReference>
<dbReference type="AlphaFoldDB" id="A0A0P1GJ11"/>
<dbReference type="RefSeq" id="WP_328586556.1">
    <property type="nucleotide sequence ID" value="NZ_CYSD01000042.1"/>
</dbReference>
<dbReference type="Pfam" id="PF04748">
    <property type="entry name" value="Polysacc_deac_2"/>
    <property type="match status" value="1"/>
</dbReference>
<keyword evidence="3" id="KW-1185">Reference proteome</keyword>
<dbReference type="STRING" id="928856.SAMN04488049_102437"/>
<evidence type="ECO:0000313" key="3">
    <source>
        <dbReference type="Proteomes" id="UP000052022"/>
    </source>
</evidence>
<evidence type="ECO:0000313" key="2">
    <source>
        <dbReference type="EMBL" id="CUH81771.1"/>
    </source>
</evidence>
<reference evidence="2 3" key="1">
    <citation type="submission" date="2015-09" db="EMBL/GenBank/DDBJ databases">
        <authorList>
            <consortium name="Swine Surveillance"/>
        </authorList>
    </citation>
    <scope>NUCLEOTIDE SEQUENCE [LARGE SCALE GENOMIC DNA]</scope>
    <source>
        <strain evidence="2 3">CECT 7557</strain>
    </source>
</reference>
<feature type="compositionally biased region" description="Low complexity" evidence="1">
    <location>
        <begin position="231"/>
        <end position="242"/>
    </location>
</feature>
<evidence type="ECO:0000256" key="1">
    <source>
        <dbReference type="SAM" id="MobiDB-lite"/>
    </source>
</evidence>